<accession>A0ACB7RX26</accession>
<comment type="caution">
    <text evidence="1">The sequence shown here is derived from an EMBL/GenBank/DDBJ whole genome shotgun (WGS) entry which is preliminary data.</text>
</comment>
<organism evidence="1 2">
    <name type="scientific">Hyalomma asiaticum</name>
    <name type="common">Tick</name>
    <dbReference type="NCBI Taxonomy" id="266040"/>
    <lineage>
        <taxon>Eukaryota</taxon>
        <taxon>Metazoa</taxon>
        <taxon>Ecdysozoa</taxon>
        <taxon>Arthropoda</taxon>
        <taxon>Chelicerata</taxon>
        <taxon>Arachnida</taxon>
        <taxon>Acari</taxon>
        <taxon>Parasitiformes</taxon>
        <taxon>Ixodida</taxon>
        <taxon>Ixodoidea</taxon>
        <taxon>Ixodidae</taxon>
        <taxon>Hyalomminae</taxon>
        <taxon>Hyalomma</taxon>
    </lineage>
</organism>
<gene>
    <name evidence="1" type="ORF">HPB50_003472</name>
</gene>
<name>A0ACB7RX26_HYAAI</name>
<dbReference type="Proteomes" id="UP000821845">
    <property type="component" value="Chromosome 6"/>
</dbReference>
<protein>
    <submittedName>
        <fullName evidence="1">Uncharacterized protein</fullName>
    </submittedName>
</protein>
<dbReference type="EMBL" id="CM023486">
    <property type="protein sequence ID" value="KAH6927437.1"/>
    <property type="molecule type" value="Genomic_DNA"/>
</dbReference>
<keyword evidence="2" id="KW-1185">Reference proteome</keyword>
<evidence type="ECO:0000313" key="2">
    <source>
        <dbReference type="Proteomes" id="UP000821845"/>
    </source>
</evidence>
<evidence type="ECO:0000313" key="1">
    <source>
        <dbReference type="EMBL" id="KAH6927437.1"/>
    </source>
</evidence>
<proteinExistence type="predicted"/>
<reference evidence="1" key="1">
    <citation type="submission" date="2020-05" db="EMBL/GenBank/DDBJ databases">
        <title>Large-scale comparative analyses of tick genomes elucidate their genetic diversity and vector capacities.</title>
        <authorList>
            <person name="Jia N."/>
            <person name="Wang J."/>
            <person name="Shi W."/>
            <person name="Du L."/>
            <person name="Sun Y."/>
            <person name="Zhan W."/>
            <person name="Jiang J."/>
            <person name="Wang Q."/>
            <person name="Zhang B."/>
            <person name="Ji P."/>
            <person name="Sakyi L.B."/>
            <person name="Cui X."/>
            <person name="Yuan T."/>
            <person name="Jiang B."/>
            <person name="Yang W."/>
            <person name="Lam T.T.-Y."/>
            <person name="Chang Q."/>
            <person name="Ding S."/>
            <person name="Wang X."/>
            <person name="Zhu J."/>
            <person name="Ruan X."/>
            <person name="Zhao L."/>
            <person name="Wei J."/>
            <person name="Que T."/>
            <person name="Du C."/>
            <person name="Cheng J."/>
            <person name="Dai P."/>
            <person name="Han X."/>
            <person name="Huang E."/>
            <person name="Gao Y."/>
            <person name="Liu J."/>
            <person name="Shao H."/>
            <person name="Ye R."/>
            <person name="Li L."/>
            <person name="Wei W."/>
            <person name="Wang X."/>
            <person name="Wang C."/>
            <person name="Yang T."/>
            <person name="Huo Q."/>
            <person name="Li W."/>
            <person name="Guo W."/>
            <person name="Chen H."/>
            <person name="Zhou L."/>
            <person name="Ni X."/>
            <person name="Tian J."/>
            <person name="Zhou Y."/>
            <person name="Sheng Y."/>
            <person name="Liu T."/>
            <person name="Pan Y."/>
            <person name="Xia L."/>
            <person name="Li J."/>
            <person name="Zhao F."/>
            <person name="Cao W."/>
        </authorList>
    </citation>
    <scope>NUCLEOTIDE SEQUENCE</scope>
    <source>
        <strain evidence="1">Hyas-2018</strain>
    </source>
</reference>
<sequence length="147" mass="16466">MVRALEGALFGCLVLANLSLGLYFSLRKRNTATTSVETRNEVFLASRMLKTLPLAASSVASLFSSTGLVGFPAHYYTYGWHISWGYLMTLATVPLATHVFVPVLYRLRITSIFEASSDTVKNFRTHLYQCNSTRRKSTVLSLSLYRN</sequence>